<feature type="region of interest" description="Disordered" evidence="3">
    <location>
        <begin position="1"/>
        <end position="22"/>
    </location>
</feature>
<dbReference type="Pfam" id="PF00550">
    <property type="entry name" value="PP-binding"/>
    <property type="match status" value="1"/>
</dbReference>
<organism evidence="5 6">
    <name type="scientific">Plantactinospora mayteni</name>
    <dbReference type="NCBI Taxonomy" id="566021"/>
    <lineage>
        <taxon>Bacteria</taxon>
        <taxon>Bacillati</taxon>
        <taxon>Actinomycetota</taxon>
        <taxon>Actinomycetes</taxon>
        <taxon>Micromonosporales</taxon>
        <taxon>Micromonosporaceae</taxon>
        <taxon>Plantactinospora</taxon>
    </lineage>
</organism>
<dbReference type="InterPro" id="IPR009081">
    <property type="entry name" value="PP-bd_ACP"/>
</dbReference>
<comment type="caution">
    <text evidence="5">The sequence shown here is derived from an EMBL/GenBank/DDBJ whole genome shotgun (WGS) entry which is preliminary data.</text>
</comment>
<dbReference type="PROSITE" id="PS00012">
    <property type="entry name" value="PHOSPHOPANTETHEINE"/>
    <property type="match status" value="1"/>
</dbReference>
<dbReference type="RefSeq" id="WP_203855660.1">
    <property type="nucleotide sequence ID" value="NZ_BAAAZQ010000002.1"/>
</dbReference>
<keyword evidence="1" id="KW-0596">Phosphopantetheine</keyword>
<accession>A0ABQ4EH82</accession>
<keyword evidence="2" id="KW-0597">Phosphoprotein</keyword>
<dbReference type="SMART" id="SM00823">
    <property type="entry name" value="PKS_PP"/>
    <property type="match status" value="1"/>
</dbReference>
<dbReference type="Proteomes" id="UP000621500">
    <property type="component" value="Unassembled WGS sequence"/>
</dbReference>
<feature type="region of interest" description="Disordered" evidence="3">
    <location>
        <begin position="403"/>
        <end position="424"/>
    </location>
</feature>
<dbReference type="SUPFAM" id="SSF56801">
    <property type="entry name" value="Acetyl-CoA synthetase-like"/>
    <property type="match status" value="1"/>
</dbReference>
<dbReference type="InterPro" id="IPR020806">
    <property type="entry name" value="PKS_PP-bd"/>
</dbReference>
<dbReference type="InterPro" id="IPR006162">
    <property type="entry name" value="Ppantetheine_attach_site"/>
</dbReference>
<dbReference type="Pfam" id="PF00501">
    <property type="entry name" value="AMP-binding"/>
    <property type="match status" value="1"/>
</dbReference>
<dbReference type="Gene3D" id="3.30.300.30">
    <property type="match status" value="1"/>
</dbReference>
<dbReference type="PROSITE" id="PS00455">
    <property type="entry name" value="AMP_BINDING"/>
    <property type="match status" value="1"/>
</dbReference>
<dbReference type="InterPro" id="IPR025110">
    <property type="entry name" value="AMP-bd_C"/>
</dbReference>
<evidence type="ECO:0000256" key="1">
    <source>
        <dbReference type="ARBA" id="ARBA00022450"/>
    </source>
</evidence>
<keyword evidence="6" id="KW-1185">Reference proteome</keyword>
<dbReference type="EMBL" id="BONX01000003">
    <property type="protein sequence ID" value="GIG93995.1"/>
    <property type="molecule type" value="Genomic_DNA"/>
</dbReference>
<evidence type="ECO:0000313" key="5">
    <source>
        <dbReference type="EMBL" id="GIG93995.1"/>
    </source>
</evidence>
<dbReference type="Gene3D" id="1.10.1200.10">
    <property type="entry name" value="ACP-like"/>
    <property type="match status" value="1"/>
</dbReference>
<dbReference type="PROSITE" id="PS50075">
    <property type="entry name" value="CARRIER"/>
    <property type="match status" value="1"/>
</dbReference>
<dbReference type="InterPro" id="IPR010071">
    <property type="entry name" value="AA_adenyl_dom"/>
</dbReference>
<sequence length="610" mass="65684">MTTTQLPRPALAAPESAEPPADGTTLVHRLIEARAKRTPHALAATAGRERLTYRDLNARANRLARTLRAAGVRTEQPVALLMERSLEMLVGFLAVLKSGGAAVLLDPGHPDQRLRTVAAATRPRLLLTLEYLRRRLPELPAVLLDTDRPEIDRQAPDDLNVPVHLDNLAYLVHTSGSTGEPKRVGVLHRSVAHSVATHQAGHRITADDRAAWISPPGSSAVVGEIWPYLAAGASVHAAPAGIVADVEDLRDWLLRYAVTKAFLPMPLAELMVNLDWPTDSDLRLVTIGSDTVRRWASAALPFEVAVSCGSAEANGVTSSLVPWDGRLTNRTATAADRAGLPPVGRPWPDVRLHLLDAALRAVPAGAIGEICVDSPELARGYLGAAGLTADRFVPNPYGRPGTRLYRTGDLGRMRPDGHLEHHGRTDRDIKIRGFRVSPAEIEAELLKLPGIRDAAVVAVEGGTEDTDRRLVGYVVADPRPDAARIVAYLAERLPAYLVPAAVTFLDRMPLTPNGKVDRASLPSPDWVSMARCGEHREPRDALEAGIADAFGEVLGRTGVGAEDNFFHLGGDSLTGARLAQRLRALLGKRVPLRVIFQNPTPATLAGRLRA</sequence>
<dbReference type="NCBIfam" id="TIGR01733">
    <property type="entry name" value="AA-adenyl-dom"/>
    <property type="match status" value="1"/>
</dbReference>
<evidence type="ECO:0000256" key="3">
    <source>
        <dbReference type="SAM" id="MobiDB-lite"/>
    </source>
</evidence>
<gene>
    <name evidence="5" type="ORF">Pma05_05680</name>
</gene>
<protein>
    <recommendedName>
        <fullName evidence="4">Carrier domain-containing protein</fullName>
    </recommendedName>
</protein>
<dbReference type="PANTHER" id="PTHR45527">
    <property type="entry name" value="NONRIBOSOMAL PEPTIDE SYNTHETASE"/>
    <property type="match status" value="1"/>
</dbReference>
<dbReference type="Gene3D" id="2.30.38.10">
    <property type="entry name" value="Luciferase, Domain 3"/>
    <property type="match status" value="1"/>
</dbReference>
<reference evidence="5 6" key="1">
    <citation type="submission" date="2021-01" db="EMBL/GenBank/DDBJ databases">
        <title>Whole genome shotgun sequence of Plantactinospora mayteni NBRC 109088.</title>
        <authorList>
            <person name="Komaki H."/>
            <person name="Tamura T."/>
        </authorList>
    </citation>
    <scope>NUCLEOTIDE SEQUENCE [LARGE SCALE GENOMIC DNA]</scope>
    <source>
        <strain evidence="5 6">NBRC 109088</strain>
    </source>
</reference>
<dbReference type="SUPFAM" id="SSF47336">
    <property type="entry name" value="ACP-like"/>
    <property type="match status" value="1"/>
</dbReference>
<feature type="compositionally biased region" description="Low complexity" evidence="3">
    <location>
        <begin position="1"/>
        <end position="21"/>
    </location>
</feature>
<dbReference type="InterPro" id="IPR036736">
    <property type="entry name" value="ACP-like_sf"/>
</dbReference>
<evidence type="ECO:0000259" key="4">
    <source>
        <dbReference type="PROSITE" id="PS50075"/>
    </source>
</evidence>
<dbReference type="InterPro" id="IPR020845">
    <property type="entry name" value="AMP-binding_CS"/>
</dbReference>
<dbReference type="Gene3D" id="3.40.50.980">
    <property type="match status" value="2"/>
</dbReference>
<proteinExistence type="predicted"/>
<dbReference type="CDD" id="cd05930">
    <property type="entry name" value="A_NRPS"/>
    <property type="match status" value="1"/>
</dbReference>
<dbReference type="Pfam" id="PF13193">
    <property type="entry name" value="AMP-binding_C"/>
    <property type="match status" value="1"/>
</dbReference>
<feature type="compositionally biased region" description="Basic and acidic residues" evidence="3">
    <location>
        <begin position="409"/>
        <end position="424"/>
    </location>
</feature>
<dbReference type="PANTHER" id="PTHR45527:SF1">
    <property type="entry name" value="FATTY ACID SYNTHASE"/>
    <property type="match status" value="1"/>
</dbReference>
<evidence type="ECO:0000313" key="6">
    <source>
        <dbReference type="Proteomes" id="UP000621500"/>
    </source>
</evidence>
<evidence type="ECO:0000256" key="2">
    <source>
        <dbReference type="ARBA" id="ARBA00022553"/>
    </source>
</evidence>
<feature type="domain" description="Carrier" evidence="4">
    <location>
        <begin position="537"/>
        <end position="610"/>
    </location>
</feature>
<name>A0ABQ4EH82_9ACTN</name>
<dbReference type="InterPro" id="IPR000873">
    <property type="entry name" value="AMP-dep_synth/lig_dom"/>
</dbReference>
<dbReference type="InterPro" id="IPR045851">
    <property type="entry name" value="AMP-bd_C_sf"/>
</dbReference>